<evidence type="ECO:0000313" key="2">
    <source>
        <dbReference type="Proteomes" id="UP000510686"/>
    </source>
</evidence>
<dbReference type="OrthoDB" id="5979581at2759"/>
<dbReference type="Proteomes" id="UP000510686">
    <property type="component" value="Chromosome 5"/>
</dbReference>
<dbReference type="KEGG" id="mbrn:90968070"/>
<dbReference type="Gene3D" id="1.10.510.10">
    <property type="entry name" value="Transferase(Phosphotransferase) domain 1"/>
    <property type="match status" value="1"/>
</dbReference>
<dbReference type="Gene3D" id="3.30.200.20">
    <property type="entry name" value="Phosphorylase Kinase, domain 1"/>
    <property type="match status" value="1"/>
</dbReference>
<evidence type="ECO:0000313" key="1">
    <source>
        <dbReference type="EMBL" id="QLI71824.1"/>
    </source>
</evidence>
<proteinExistence type="predicted"/>
<reference evidence="1 2" key="1">
    <citation type="submission" date="2020-07" db="EMBL/GenBank/DDBJ databases">
        <title>Telomere length de novo assembly of all 7 chromosomes of the fungus, Metarhizium brunneum, using a novel assembly pipeline.</title>
        <authorList>
            <person name="Saud z."/>
            <person name="Kortsinoglou A."/>
            <person name="Kouvelis V.N."/>
            <person name="Butt T.M."/>
        </authorList>
    </citation>
    <scope>NUCLEOTIDE SEQUENCE [LARGE SCALE GENOMIC DNA]</scope>
    <source>
        <strain evidence="1 2">4556</strain>
    </source>
</reference>
<keyword evidence="2" id="KW-1185">Reference proteome</keyword>
<gene>
    <name evidence="1" type="ORF">G6M90_00g083280</name>
</gene>
<dbReference type="EMBL" id="CP058936">
    <property type="protein sequence ID" value="QLI71824.1"/>
    <property type="molecule type" value="Genomic_DNA"/>
</dbReference>
<protein>
    <submittedName>
        <fullName evidence="1">Uncharacterized protein</fullName>
    </submittedName>
</protein>
<dbReference type="GeneID" id="90968070"/>
<accession>A0A7D5Z244</accession>
<dbReference type="RefSeq" id="XP_065987329.1">
    <property type="nucleotide sequence ID" value="XM_066131222.1"/>
</dbReference>
<name>A0A7D5Z244_9HYPO</name>
<sequence>MNEAIEEECLTGDRLEYFHHTQPGQVLDGRFKIIFKLGYGSSSTVWLAENLKFKKWCKSSIPRYVSIKVAALDTDASREAAHSKSIAEADPSHEGISFIRLPLESSSYTHRKGVISASFLSQCERPYLTFNADSPGIGYHYSYSSSTSFVSLKL</sequence>
<dbReference type="AlphaFoldDB" id="A0A7D5Z244"/>
<organism evidence="1 2">
    <name type="scientific">Metarhizium brunneum</name>
    <dbReference type="NCBI Taxonomy" id="500148"/>
    <lineage>
        <taxon>Eukaryota</taxon>
        <taxon>Fungi</taxon>
        <taxon>Dikarya</taxon>
        <taxon>Ascomycota</taxon>
        <taxon>Pezizomycotina</taxon>
        <taxon>Sordariomycetes</taxon>
        <taxon>Hypocreomycetidae</taxon>
        <taxon>Hypocreales</taxon>
        <taxon>Clavicipitaceae</taxon>
        <taxon>Metarhizium</taxon>
    </lineage>
</organism>